<dbReference type="EMBL" id="OX465079">
    <property type="protein sequence ID" value="CAI9276573.1"/>
    <property type="molecule type" value="Genomic_DNA"/>
</dbReference>
<proteinExistence type="predicted"/>
<sequence length="116" mass="13255">MCVYALFQNITTINVSGSIVTGGFVKAKSKVTRGSENVLHEFTYVDMSNRNPHNWIMLVKFLMLEEQKYEPILAHIKRMLVLYICEVAKLQIEIVVVLKRKPTINPIGRASDISEM</sequence>
<dbReference type="AlphaFoldDB" id="A0AA35YMG9"/>
<reference evidence="1" key="1">
    <citation type="submission" date="2023-04" db="EMBL/GenBank/DDBJ databases">
        <authorList>
            <person name="Vijverberg K."/>
            <person name="Xiong W."/>
            <person name="Schranz E."/>
        </authorList>
    </citation>
    <scope>NUCLEOTIDE SEQUENCE</scope>
</reference>
<evidence type="ECO:0000313" key="2">
    <source>
        <dbReference type="Proteomes" id="UP001177003"/>
    </source>
</evidence>
<protein>
    <submittedName>
        <fullName evidence="1">Uncharacterized protein</fullName>
    </submittedName>
</protein>
<gene>
    <name evidence="1" type="ORF">LSALG_LOCUS16543</name>
</gene>
<organism evidence="1 2">
    <name type="scientific">Lactuca saligna</name>
    <name type="common">Willowleaf lettuce</name>
    <dbReference type="NCBI Taxonomy" id="75948"/>
    <lineage>
        <taxon>Eukaryota</taxon>
        <taxon>Viridiplantae</taxon>
        <taxon>Streptophyta</taxon>
        <taxon>Embryophyta</taxon>
        <taxon>Tracheophyta</taxon>
        <taxon>Spermatophyta</taxon>
        <taxon>Magnoliopsida</taxon>
        <taxon>eudicotyledons</taxon>
        <taxon>Gunneridae</taxon>
        <taxon>Pentapetalae</taxon>
        <taxon>asterids</taxon>
        <taxon>campanulids</taxon>
        <taxon>Asterales</taxon>
        <taxon>Asteraceae</taxon>
        <taxon>Cichorioideae</taxon>
        <taxon>Cichorieae</taxon>
        <taxon>Lactucinae</taxon>
        <taxon>Lactuca</taxon>
    </lineage>
</organism>
<dbReference type="Proteomes" id="UP001177003">
    <property type="component" value="Chromosome 3"/>
</dbReference>
<name>A0AA35YMG9_LACSI</name>
<accession>A0AA35YMG9</accession>
<evidence type="ECO:0000313" key="1">
    <source>
        <dbReference type="EMBL" id="CAI9276573.1"/>
    </source>
</evidence>
<keyword evidence="2" id="KW-1185">Reference proteome</keyword>